<keyword evidence="4" id="KW-0645">Protease</keyword>
<keyword evidence="7" id="KW-0788">Thiol protease</keyword>
<dbReference type="Pfam" id="PF00443">
    <property type="entry name" value="UCH"/>
    <property type="match status" value="1"/>
</dbReference>
<evidence type="ECO:0000259" key="9">
    <source>
        <dbReference type="PROSITE" id="PS50235"/>
    </source>
</evidence>
<dbReference type="SUPFAM" id="SSF54001">
    <property type="entry name" value="Cysteine proteinases"/>
    <property type="match status" value="1"/>
</dbReference>
<comment type="caution">
    <text evidence="10">The sequence shown here is derived from an EMBL/GenBank/DDBJ whole genome shotgun (WGS) entry which is preliminary data.</text>
</comment>
<dbReference type="Gene3D" id="3.90.70.10">
    <property type="entry name" value="Cysteine proteinases"/>
    <property type="match status" value="2"/>
</dbReference>
<dbReference type="PROSITE" id="PS50235">
    <property type="entry name" value="USP_3"/>
    <property type="match status" value="1"/>
</dbReference>
<dbReference type="InterPro" id="IPR050164">
    <property type="entry name" value="Peptidase_C19"/>
</dbReference>
<keyword evidence="5" id="KW-0833">Ubl conjugation pathway</keyword>
<evidence type="ECO:0000313" key="10">
    <source>
        <dbReference type="EMBL" id="KAJ6852701.1"/>
    </source>
</evidence>
<reference evidence="10" key="1">
    <citation type="journal article" date="2023" name="GigaByte">
        <title>Genome assembly of the bearded iris, Iris pallida Lam.</title>
        <authorList>
            <person name="Bruccoleri R.E."/>
            <person name="Oakeley E.J."/>
            <person name="Faust A.M.E."/>
            <person name="Altorfer M."/>
            <person name="Dessus-Babus S."/>
            <person name="Burckhardt D."/>
            <person name="Oertli M."/>
            <person name="Naumann U."/>
            <person name="Petersen F."/>
            <person name="Wong J."/>
        </authorList>
    </citation>
    <scope>NUCLEOTIDE SEQUENCE</scope>
    <source>
        <strain evidence="10">GSM-AAB239-AS_SAM_17_03QT</strain>
    </source>
</reference>
<feature type="region of interest" description="Disordered" evidence="8">
    <location>
        <begin position="149"/>
        <end position="184"/>
    </location>
</feature>
<comment type="catalytic activity">
    <reaction evidence="1">
        <text>Thiol-dependent hydrolysis of ester, thioester, amide, peptide and isopeptide bonds formed by the C-terminal Gly of ubiquitin (a 76-residue protein attached to proteins as an intracellular targeting signal).</text>
        <dbReference type="EC" id="3.4.19.12"/>
    </reaction>
</comment>
<evidence type="ECO:0000256" key="6">
    <source>
        <dbReference type="ARBA" id="ARBA00022801"/>
    </source>
</evidence>
<reference evidence="10" key="2">
    <citation type="submission" date="2023-04" db="EMBL/GenBank/DDBJ databases">
        <authorList>
            <person name="Bruccoleri R.E."/>
            <person name="Oakeley E.J."/>
            <person name="Faust A.-M."/>
            <person name="Dessus-Babus S."/>
            <person name="Altorfer M."/>
            <person name="Burckhardt D."/>
            <person name="Oertli M."/>
            <person name="Naumann U."/>
            <person name="Petersen F."/>
            <person name="Wong J."/>
        </authorList>
    </citation>
    <scope>NUCLEOTIDE SEQUENCE</scope>
    <source>
        <strain evidence="10">GSM-AAB239-AS_SAM_17_03QT</strain>
        <tissue evidence="10">Leaf</tissue>
    </source>
</reference>
<dbReference type="InterPro" id="IPR038765">
    <property type="entry name" value="Papain-like_cys_pep_sf"/>
</dbReference>
<evidence type="ECO:0000256" key="7">
    <source>
        <dbReference type="ARBA" id="ARBA00022807"/>
    </source>
</evidence>
<feature type="region of interest" description="Disordered" evidence="8">
    <location>
        <begin position="18"/>
        <end position="41"/>
    </location>
</feature>
<dbReference type="GO" id="GO:0005634">
    <property type="term" value="C:nucleus"/>
    <property type="evidence" value="ECO:0007669"/>
    <property type="project" value="TreeGrafter"/>
</dbReference>
<evidence type="ECO:0000313" key="11">
    <source>
        <dbReference type="Proteomes" id="UP001140949"/>
    </source>
</evidence>
<dbReference type="GO" id="GO:0005829">
    <property type="term" value="C:cytosol"/>
    <property type="evidence" value="ECO:0007669"/>
    <property type="project" value="TreeGrafter"/>
</dbReference>
<dbReference type="Proteomes" id="UP001140949">
    <property type="component" value="Unassembled WGS sequence"/>
</dbReference>
<comment type="similarity">
    <text evidence="2">Belongs to the peptidase C19 family.</text>
</comment>
<evidence type="ECO:0000256" key="8">
    <source>
        <dbReference type="SAM" id="MobiDB-lite"/>
    </source>
</evidence>
<dbReference type="PROSITE" id="PS00972">
    <property type="entry name" value="USP_1"/>
    <property type="match status" value="1"/>
</dbReference>
<name>A0AAX6II37_IRIPA</name>
<evidence type="ECO:0000256" key="1">
    <source>
        <dbReference type="ARBA" id="ARBA00000707"/>
    </source>
</evidence>
<keyword evidence="6 10" id="KW-0378">Hydrolase</keyword>
<organism evidence="10 11">
    <name type="scientific">Iris pallida</name>
    <name type="common">Sweet iris</name>
    <dbReference type="NCBI Taxonomy" id="29817"/>
    <lineage>
        <taxon>Eukaryota</taxon>
        <taxon>Viridiplantae</taxon>
        <taxon>Streptophyta</taxon>
        <taxon>Embryophyta</taxon>
        <taxon>Tracheophyta</taxon>
        <taxon>Spermatophyta</taxon>
        <taxon>Magnoliopsida</taxon>
        <taxon>Liliopsida</taxon>
        <taxon>Asparagales</taxon>
        <taxon>Iridaceae</taxon>
        <taxon>Iridoideae</taxon>
        <taxon>Irideae</taxon>
        <taxon>Iris</taxon>
    </lineage>
</organism>
<keyword evidence="11" id="KW-1185">Reference proteome</keyword>
<dbReference type="InterPro" id="IPR001394">
    <property type="entry name" value="Peptidase_C19_UCH"/>
</dbReference>
<dbReference type="EC" id="3.4.19.12" evidence="3"/>
<dbReference type="PANTHER" id="PTHR24006">
    <property type="entry name" value="UBIQUITIN CARBOXYL-TERMINAL HYDROLASE"/>
    <property type="match status" value="1"/>
</dbReference>
<dbReference type="GO" id="GO:0004843">
    <property type="term" value="F:cysteine-type deubiquitinase activity"/>
    <property type="evidence" value="ECO:0007669"/>
    <property type="project" value="UniProtKB-EC"/>
</dbReference>
<dbReference type="EMBL" id="JANAVB010001748">
    <property type="protein sequence ID" value="KAJ6852701.1"/>
    <property type="molecule type" value="Genomic_DNA"/>
</dbReference>
<evidence type="ECO:0000256" key="5">
    <source>
        <dbReference type="ARBA" id="ARBA00022786"/>
    </source>
</evidence>
<evidence type="ECO:0000256" key="2">
    <source>
        <dbReference type="ARBA" id="ARBA00009085"/>
    </source>
</evidence>
<dbReference type="GO" id="GO:0006508">
    <property type="term" value="P:proteolysis"/>
    <property type="evidence" value="ECO:0007669"/>
    <property type="project" value="UniProtKB-KW"/>
</dbReference>
<dbReference type="InterPro" id="IPR018200">
    <property type="entry name" value="USP_CS"/>
</dbReference>
<sequence>MKRRRKKSLGLRRLRCRFGGGGEEESAGDGAPDDVASAAPTPAEVRSPLGLKNLGNSCYLNSVLQCLTYTPPLAHFCLSSSTPPSASPTSSNALSAYWSGRSRGPLCGGPHGGYPCEDPQPHRSLCRALPMGPAGGRSRVPPVRHRRLPQHLPQAPQEGQGQGEGEGEGEEKEKEKSPLPSNSTTVMRDIFGGALLSQVKCLSCKGESNKTDEIMDISLDLMHNNSLNDALDHFFQPEILDGNNKYNCSKYENEKLLPIVLICILQSPC</sequence>
<dbReference type="AlphaFoldDB" id="A0AAX6II37"/>
<evidence type="ECO:0000256" key="4">
    <source>
        <dbReference type="ARBA" id="ARBA00022670"/>
    </source>
</evidence>
<dbReference type="GO" id="GO:0016579">
    <property type="term" value="P:protein deubiquitination"/>
    <property type="evidence" value="ECO:0007669"/>
    <property type="project" value="InterPro"/>
</dbReference>
<evidence type="ECO:0000256" key="3">
    <source>
        <dbReference type="ARBA" id="ARBA00012759"/>
    </source>
</evidence>
<gene>
    <name evidence="10" type="ORF">M6B38_253595</name>
</gene>
<proteinExistence type="inferred from homology"/>
<dbReference type="InterPro" id="IPR028889">
    <property type="entry name" value="USP"/>
</dbReference>
<feature type="domain" description="USP" evidence="9">
    <location>
        <begin position="49"/>
        <end position="269"/>
    </location>
</feature>
<dbReference type="PANTHER" id="PTHR24006:SF758">
    <property type="entry name" value="UBIQUITIN CARBOXYL-TERMINAL HYDROLASE 36"/>
    <property type="match status" value="1"/>
</dbReference>
<accession>A0AAX6II37</accession>
<protein>
    <recommendedName>
        <fullName evidence="3">ubiquitinyl hydrolase 1</fullName>
        <ecNumber evidence="3">3.4.19.12</ecNumber>
    </recommendedName>
</protein>